<gene>
    <name evidence="2" type="ORF">P1J78_13415</name>
</gene>
<dbReference type="EMBL" id="JARGYC010000033">
    <property type="protein sequence ID" value="MDF0601738.1"/>
    <property type="molecule type" value="Genomic_DNA"/>
</dbReference>
<dbReference type="InterPro" id="IPR011659">
    <property type="entry name" value="WD40"/>
</dbReference>
<evidence type="ECO:0000313" key="3">
    <source>
        <dbReference type="Proteomes" id="UP001220964"/>
    </source>
</evidence>
<protein>
    <recommendedName>
        <fullName evidence="4">WD40-like Beta Propeller Repeat</fullName>
    </recommendedName>
</protein>
<accession>A0AAE3NQM5</accession>
<dbReference type="Pfam" id="PF07676">
    <property type="entry name" value="PD40"/>
    <property type="match status" value="3"/>
</dbReference>
<dbReference type="SUPFAM" id="SSF82171">
    <property type="entry name" value="DPP6 N-terminal domain-like"/>
    <property type="match status" value="1"/>
</dbReference>
<proteinExistence type="inferred from homology"/>
<comment type="similarity">
    <text evidence="1">Belongs to the TolB family.</text>
</comment>
<evidence type="ECO:0000256" key="1">
    <source>
        <dbReference type="ARBA" id="ARBA00009820"/>
    </source>
</evidence>
<name>A0AAE3NQM5_9RHOB</name>
<evidence type="ECO:0008006" key="4">
    <source>
        <dbReference type="Google" id="ProtNLM"/>
    </source>
</evidence>
<dbReference type="InterPro" id="IPR011042">
    <property type="entry name" value="6-blade_b-propeller_TolB-like"/>
</dbReference>
<dbReference type="RefSeq" id="WP_275567879.1">
    <property type="nucleotide sequence ID" value="NZ_JARGYC010000033.1"/>
</dbReference>
<sequence length="279" mass="30676">MTHAARSTVVLHDIEIGAERVAYATDALIEAPNWSPCGRFLILNGDGRIWRLELGDDRLSAIDTGRCLQCNNDHGLSPDGTRLAISDTTETGESCIYTLPVGGGTPVRVTETTPSYWHGWSPDGATLTYTARRDDVFHIFTIPADGGDERRLTDGPGHRDGPDYTPDGQWIWFNSDHHGGLPELWRMRPDGTGLERMTEDGFVNWFPHPAPDGRHVLYLAYGAHVTGHPRGEEVALRLMPAGGGAPRTLAAIHGGQGTINVPCWAPDGKRFAYVRYRRD</sequence>
<evidence type="ECO:0000313" key="2">
    <source>
        <dbReference type="EMBL" id="MDF0601738.1"/>
    </source>
</evidence>
<reference evidence="2" key="1">
    <citation type="submission" date="2023-03" db="EMBL/GenBank/DDBJ databases">
        <title>Multiphase analysis and comparison of six strains from genera Psychromarinibacter, Lutimaribacter, and Maritimibacter, including a novel species: Psychromarinibacter sediminicola sp. nov.</title>
        <authorList>
            <person name="Wang Y.-H."/>
            <person name="Ye M.-Q."/>
            <person name="Du Z.-J."/>
        </authorList>
    </citation>
    <scope>NUCLEOTIDE SEQUENCE</scope>
    <source>
        <strain evidence="2">C21-152</strain>
    </source>
</reference>
<dbReference type="PANTHER" id="PTHR36842">
    <property type="entry name" value="PROTEIN TOLB HOMOLOG"/>
    <property type="match status" value="1"/>
</dbReference>
<dbReference type="PANTHER" id="PTHR36842:SF1">
    <property type="entry name" value="PROTEIN TOLB"/>
    <property type="match status" value="1"/>
</dbReference>
<organism evidence="2 3">
    <name type="scientific">Psychromarinibacter sediminicola</name>
    <dbReference type="NCBI Taxonomy" id="3033385"/>
    <lineage>
        <taxon>Bacteria</taxon>
        <taxon>Pseudomonadati</taxon>
        <taxon>Pseudomonadota</taxon>
        <taxon>Alphaproteobacteria</taxon>
        <taxon>Rhodobacterales</taxon>
        <taxon>Paracoccaceae</taxon>
        <taxon>Psychromarinibacter</taxon>
    </lineage>
</organism>
<keyword evidence="3" id="KW-1185">Reference proteome</keyword>
<dbReference type="Gene3D" id="2.120.10.30">
    <property type="entry name" value="TolB, C-terminal domain"/>
    <property type="match status" value="1"/>
</dbReference>
<comment type="caution">
    <text evidence="2">The sequence shown here is derived from an EMBL/GenBank/DDBJ whole genome shotgun (WGS) entry which is preliminary data.</text>
</comment>
<dbReference type="AlphaFoldDB" id="A0AAE3NQM5"/>
<dbReference type="Proteomes" id="UP001220964">
    <property type="component" value="Unassembled WGS sequence"/>
</dbReference>